<evidence type="ECO:0000313" key="14">
    <source>
        <dbReference type="Proteomes" id="UP000789572"/>
    </source>
</evidence>
<keyword evidence="8 11" id="KW-1133">Transmembrane helix</keyword>
<evidence type="ECO:0000256" key="7">
    <source>
        <dbReference type="ARBA" id="ARBA00022982"/>
    </source>
</evidence>
<dbReference type="Pfam" id="PF06212">
    <property type="entry name" value="GRIM-19"/>
    <property type="match status" value="1"/>
</dbReference>
<evidence type="ECO:0000256" key="4">
    <source>
        <dbReference type="ARBA" id="ARBA00022660"/>
    </source>
</evidence>
<dbReference type="Proteomes" id="UP000789572">
    <property type="component" value="Unassembled WGS sequence"/>
</dbReference>
<keyword evidence="6 11" id="KW-0999">Mitochondrion inner membrane</keyword>
<reference evidence="13" key="1">
    <citation type="submission" date="2021-06" db="EMBL/GenBank/DDBJ databases">
        <authorList>
            <person name="Kallberg Y."/>
            <person name="Tangrot J."/>
            <person name="Rosling A."/>
        </authorList>
    </citation>
    <scope>NUCLEOTIDE SEQUENCE</scope>
    <source>
        <strain evidence="13">IA702</strain>
    </source>
</reference>
<protein>
    <recommendedName>
        <fullName evidence="11">NADH dehydrogenase [ubiquinone] 1 alpha subcomplex subunit 13</fullName>
    </recommendedName>
</protein>
<evidence type="ECO:0000256" key="6">
    <source>
        <dbReference type="ARBA" id="ARBA00022792"/>
    </source>
</evidence>
<evidence type="ECO:0000256" key="10">
    <source>
        <dbReference type="ARBA" id="ARBA00023136"/>
    </source>
</evidence>
<dbReference type="EMBL" id="CAJVPJ010000007">
    <property type="protein sequence ID" value="CAG8453231.1"/>
    <property type="molecule type" value="Genomic_DNA"/>
</dbReference>
<dbReference type="GO" id="GO:0045271">
    <property type="term" value="C:respiratory chain complex I"/>
    <property type="evidence" value="ECO:0007669"/>
    <property type="project" value="UniProtKB-UniRule"/>
</dbReference>
<evidence type="ECO:0000256" key="3">
    <source>
        <dbReference type="ARBA" id="ARBA00022448"/>
    </source>
</evidence>
<feature type="transmembrane region" description="Helical" evidence="11">
    <location>
        <begin position="29"/>
        <end position="48"/>
    </location>
</feature>
<organism evidence="13 14">
    <name type="scientific">Paraglomus occultum</name>
    <dbReference type="NCBI Taxonomy" id="144539"/>
    <lineage>
        <taxon>Eukaryota</taxon>
        <taxon>Fungi</taxon>
        <taxon>Fungi incertae sedis</taxon>
        <taxon>Mucoromycota</taxon>
        <taxon>Glomeromycotina</taxon>
        <taxon>Glomeromycetes</taxon>
        <taxon>Paraglomerales</taxon>
        <taxon>Paraglomeraceae</taxon>
        <taxon>Paraglomus</taxon>
    </lineage>
</organism>
<sequence>MSTTVKSQDLPPEGGFPSVRYQRNLPKRGPSGAVLLLGVTLVSAYGLYRLGQTNLERRELDREKCWSRIHLVPLLQAEIDRDLYRRTLAAQAREQEIMSDVPGWKVGEKVYHTQRYVKPTVVVIDE</sequence>
<comment type="subcellular location">
    <subcellularLocation>
        <location evidence="1 11">Mitochondrion inner membrane</location>
        <topology evidence="1 11">Single-pass membrane protein</topology>
        <orientation evidence="1 11">Matrix side</orientation>
    </subcellularLocation>
</comment>
<evidence type="ECO:0000256" key="5">
    <source>
        <dbReference type="ARBA" id="ARBA00022692"/>
    </source>
</evidence>
<evidence type="ECO:0000256" key="12">
    <source>
        <dbReference type="SAM" id="MobiDB-lite"/>
    </source>
</evidence>
<proteinExistence type="inferred from homology"/>
<evidence type="ECO:0000256" key="11">
    <source>
        <dbReference type="RuleBase" id="RU368034"/>
    </source>
</evidence>
<accession>A0A9N8VFC0</accession>
<keyword evidence="4 11" id="KW-0679">Respiratory chain</keyword>
<evidence type="ECO:0000256" key="2">
    <source>
        <dbReference type="ARBA" id="ARBA00007312"/>
    </source>
</evidence>
<evidence type="ECO:0000313" key="13">
    <source>
        <dbReference type="EMBL" id="CAG8453231.1"/>
    </source>
</evidence>
<evidence type="ECO:0000256" key="9">
    <source>
        <dbReference type="ARBA" id="ARBA00023128"/>
    </source>
</evidence>
<dbReference type="OrthoDB" id="3308at2759"/>
<dbReference type="AlphaFoldDB" id="A0A9N8VFC0"/>
<comment type="function">
    <text evidence="11">Complex I functions in the transfer of electrons from NADH to the respiratory chain. Accessory subunit of the mitochondrial membrane respiratory chain NADH dehydrogenase (Complex I), that is believed not to be involved in catalysis.</text>
</comment>
<dbReference type="PANTHER" id="PTHR12966">
    <property type="entry name" value="NADH DEHYDROGENASE UBIQUINONE 1 ALPHA SUBCOMPLEX SUBUNIT 13"/>
    <property type="match status" value="1"/>
</dbReference>
<name>A0A9N8VFC0_9GLOM</name>
<feature type="region of interest" description="Disordered" evidence="12">
    <location>
        <begin position="1"/>
        <end position="24"/>
    </location>
</feature>
<evidence type="ECO:0000256" key="8">
    <source>
        <dbReference type="ARBA" id="ARBA00022989"/>
    </source>
</evidence>
<evidence type="ECO:0000256" key="1">
    <source>
        <dbReference type="ARBA" id="ARBA00004298"/>
    </source>
</evidence>
<dbReference type="InterPro" id="IPR009346">
    <property type="entry name" value="GRIM-19"/>
</dbReference>
<keyword evidence="7 11" id="KW-0249">Electron transport</keyword>
<comment type="similarity">
    <text evidence="2 11">Belongs to the complex I NDUFA13 subunit family.</text>
</comment>
<dbReference type="PANTHER" id="PTHR12966:SF0">
    <property type="entry name" value="NADH DEHYDROGENASE [UBIQUINONE] 1 ALPHA SUBCOMPLEX SUBUNIT 13"/>
    <property type="match status" value="1"/>
</dbReference>
<comment type="caution">
    <text evidence="13">The sequence shown here is derived from an EMBL/GenBank/DDBJ whole genome shotgun (WGS) entry which is preliminary data.</text>
</comment>
<keyword evidence="9 11" id="KW-0496">Mitochondrion</keyword>
<keyword evidence="14" id="KW-1185">Reference proteome</keyword>
<dbReference type="GO" id="GO:0005743">
    <property type="term" value="C:mitochondrial inner membrane"/>
    <property type="evidence" value="ECO:0007669"/>
    <property type="project" value="UniProtKB-SubCell"/>
</dbReference>
<keyword evidence="10 11" id="KW-0472">Membrane</keyword>
<gene>
    <name evidence="13" type="ORF">POCULU_LOCUS146</name>
</gene>
<keyword evidence="5 11" id="KW-0812">Transmembrane</keyword>
<keyword evidence="3 11" id="KW-0813">Transport</keyword>